<feature type="chain" id="PRO_5043977384" evidence="1">
    <location>
        <begin position="21"/>
        <end position="78"/>
    </location>
</feature>
<protein>
    <submittedName>
        <fullName evidence="2">Uncharacterized protein</fullName>
    </submittedName>
</protein>
<dbReference type="EMBL" id="BMAT01007633">
    <property type="protein sequence ID" value="GFR68168.1"/>
    <property type="molecule type" value="Genomic_DNA"/>
</dbReference>
<sequence>MAKLFLTLAILVIAIGLSHQAPRLIKGPFYFDPPSGPIKPIGPRRPFGPGDLSPFDPLPPVIYDPFPGPTGPFVVSKR</sequence>
<organism evidence="2 3">
    <name type="scientific">Elysia marginata</name>
    <dbReference type="NCBI Taxonomy" id="1093978"/>
    <lineage>
        <taxon>Eukaryota</taxon>
        <taxon>Metazoa</taxon>
        <taxon>Spiralia</taxon>
        <taxon>Lophotrochozoa</taxon>
        <taxon>Mollusca</taxon>
        <taxon>Gastropoda</taxon>
        <taxon>Heterobranchia</taxon>
        <taxon>Euthyneura</taxon>
        <taxon>Panpulmonata</taxon>
        <taxon>Sacoglossa</taxon>
        <taxon>Placobranchoidea</taxon>
        <taxon>Plakobranchidae</taxon>
        <taxon>Elysia</taxon>
    </lineage>
</organism>
<name>A0AAV4F490_9GAST</name>
<keyword evidence="1" id="KW-0732">Signal</keyword>
<evidence type="ECO:0000256" key="1">
    <source>
        <dbReference type="SAM" id="SignalP"/>
    </source>
</evidence>
<reference evidence="2 3" key="1">
    <citation type="journal article" date="2021" name="Elife">
        <title>Chloroplast acquisition without the gene transfer in kleptoplastic sea slugs, Plakobranchus ocellatus.</title>
        <authorList>
            <person name="Maeda T."/>
            <person name="Takahashi S."/>
            <person name="Yoshida T."/>
            <person name="Shimamura S."/>
            <person name="Takaki Y."/>
            <person name="Nagai Y."/>
            <person name="Toyoda A."/>
            <person name="Suzuki Y."/>
            <person name="Arimoto A."/>
            <person name="Ishii H."/>
            <person name="Satoh N."/>
            <person name="Nishiyama T."/>
            <person name="Hasebe M."/>
            <person name="Maruyama T."/>
            <person name="Minagawa J."/>
            <person name="Obokata J."/>
            <person name="Shigenobu S."/>
        </authorList>
    </citation>
    <scope>NUCLEOTIDE SEQUENCE [LARGE SCALE GENOMIC DNA]</scope>
</reference>
<dbReference type="Proteomes" id="UP000762676">
    <property type="component" value="Unassembled WGS sequence"/>
</dbReference>
<dbReference type="AlphaFoldDB" id="A0AAV4F490"/>
<comment type="caution">
    <text evidence="2">The sequence shown here is derived from an EMBL/GenBank/DDBJ whole genome shotgun (WGS) entry which is preliminary data.</text>
</comment>
<feature type="signal peptide" evidence="1">
    <location>
        <begin position="1"/>
        <end position="20"/>
    </location>
</feature>
<evidence type="ECO:0000313" key="3">
    <source>
        <dbReference type="Proteomes" id="UP000762676"/>
    </source>
</evidence>
<proteinExistence type="predicted"/>
<accession>A0AAV4F490</accession>
<gene>
    <name evidence="2" type="ORF">ElyMa_003725600</name>
</gene>
<keyword evidence="3" id="KW-1185">Reference proteome</keyword>
<evidence type="ECO:0000313" key="2">
    <source>
        <dbReference type="EMBL" id="GFR68168.1"/>
    </source>
</evidence>